<evidence type="ECO:0000256" key="1">
    <source>
        <dbReference type="SAM" id="MobiDB-lite"/>
    </source>
</evidence>
<protein>
    <submittedName>
        <fullName evidence="2">Uncharacterized protein</fullName>
    </submittedName>
</protein>
<accession>A0A6G1J8N0</accession>
<gene>
    <name evidence="2" type="ORF">K458DRAFT_198649</name>
</gene>
<name>A0A6G1J8N0_9PLEO</name>
<proteinExistence type="predicted"/>
<feature type="compositionally biased region" description="Basic and acidic residues" evidence="1">
    <location>
        <begin position="157"/>
        <end position="174"/>
    </location>
</feature>
<dbReference type="Proteomes" id="UP000799291">
    <property type="component" value="Unassembled WGS sequence"/>
</dbReference>
<evidence type="ECO:0000313" key="2">
    <source>
        <dbReference type="EMBL" id="KAF2686489.1"/>
    </source>
</evidence>
<dbReference type="EMBL" id="MU005576">
    <property type="protein sequence ID" value="KAF2686489.1"/>
    <property type="molecule type" value="Genomic_DNA"/>
</dbReference>
<organism evidence="2 3">
    <name type="scientific">Lentithecium fluviatile CBS 122367</name>
    <dbReference type="NCBI Taxonomy" id="1168545"/>
    <lineage>
        <taxon>Eukaryota</taxon>
        <taxon>Fungi</taxon>
        <taxon>Dikarya</taxon>
        <taxon>Ascomycota</taxon>
        <taxon>Pezizomycotina</taxon>
        <taxon>Dothideomycetes</taxon>
        <taxon>Pleosporomycetidae</taxon>
        <taxon>Pleosporales</taxon>
        <taxon>Massarineae</taxon>
        <taxon>Lentitheciaceae</taxon>
        <taxon>Lentithecium</taxon>
    </lineage>
</organism>
<feature type="region of interest" description="Disordered" evidence="1">
    <location>
        <begin position="141"/>
        <end position="182"/>
    </location>
</feature>
<dbReference type="AlphaFoldDB" id="A0A6G1J8N0"/>
<feature type="compositionally biased region" description="Polar residues" evidence="1">
    <location>
        <begin position="141"/>
        <end position="152"/>
    </location>
</feature>
<keyword evidence="3" id="KW-1185">Reference proteome</keyword>
<sequence>MLEFRYGIDSRRGHVCKILRVPPMAEVSTRYSAIHVPNVRRLVVSNLLLLHLDDDAEPQACLALTQGLYWFLLPVSWPTVSDDLPWKLHLPAIHRINRDIHLQDHIRCIQICSPLPTYDRVRHSHDRHVVYSPPYGRRNLEVSSQQNRFSRQLSHRVKAERQQRVGTRRGEAKPSQRVPKPQ</sequence>
<evidence type="ECO:0000313" key="3">
    <source>
        <dbReference type="Proteomes" id="UP000799291"/>
    </source>
</evidence>
<reference evidence="2" key="1">
    <citation type="journal article" date="2020" name="Stud. Mycol.">
        <title>101 Dothideomycetes genomes: a test case for predicting lifestyles and emergence of pathogens.</title>
        <authorList>
            <person name="Haridas S."/>
            <person name="Albert R."/>
            <person name="Binder M."/>
            <person name="Bloem J."/>
            <person name="Labutti K."/>
            <person name="Salamov A."/>
            <person name="Andreopoulos B."/>
            <person name="Baker S."/>
            <person name="Barry K."/>
            <person name="Bills G."/>
            <person name="Bluhm B."/>
            <person name="Cannon C."/>
            <person name="Castanera R."/>
            <person name="Culley D."/>
            <person name="Daum C."/>
            <person name="Ezra D."/>
            <person name="Gonzalez J."/>
            <person name="Henrissat B."/>
            <person name="Kuo A."/>
            <person name="Liang C."/>
            <person name="Lipzen A."/>
            <person name="Lutzoni F."/>
            <person name="Magnuson J."/>
            <person name="Mondo S."/>
            <person name="Nolan M."/>
            <person name="Ohm R."/>
            <person name="Pangilinan J."/>
            <person name="Park H.-J."/>
            <person name="Ramirez L."/>
            <person name="Alfaro M."/>
            <person name="Sun H."/>
            <person name="Tritt A."/>
            <person name="Yoshinaga Y."/>
            <person name="Zwiers L.-H."/>
            <person name="Turgeon B."/>
            <person name="Goodwin S."/>
            <person name="Spatafora J."/>
            <person name="Crous P."/>
            <person name="Grigoriev I."/>
        </authorList>
    </citation>
    <scope>NUCLEOTIDE SEQUENCE</scope>
    <source>
        <strain evidence="2">CBS 122367</strain>
    </source>
</reference>